<dbReference type="InterPro" id="IPR036318">
    <property type="entry name" value="FAD-bd_PCMH-like_sf"/>
</dbReference>
<name>A0A3B0SYY8_9ZZZZ</name>
<proteinExistence type="predicted"/>
<sequence>GQIPEEGDRVTAGDELELVVLRMDRNRIDRLRVERI</sequence>
<dbReference type="Gene3D" id="3.30.465.10">
    <property type="match status" value="1"/>
</dbReference>
<dbReference type="InterPro" id="IPR005170">
    <property type="entry name" value="Transptr-assoc_dom"/>
</dbReference>
<gene>
    <name evidence="2" type="ORF">MNBD_ACTINO02-2183</name>
</gene>
<evidence type="ECO:0000313" key="2">
    <source>
        <dbReference type="EMBL" id="VAW09790.1"/>
    </source>
</evidence>
<protein>
    <recommendedName>
        <fullName evidence="1">Transporter-associated domain-containing protein</fullName>
    </recommendedName>
</protein>
<feature type="non-terminal residue" evidence="2">
    <location>
        <position position="1"/>
    </location>
</feature>
<dbReference type="Pfam" id="PF03471">
    <property type="entry name" value="CorC_HlyC"/>
    <property type="match status" value="1"/>
</dbReference>
<reference evidence="2" key="1">
    <citation type="submission" date="2018-06" db="EMBL/GenBank/DDBJ databases">
        <authorList>
            <person name="Zhirakovskaya E."/>
        </authorList>
    </citation>
    <scope>NUCLEOTIDE SEQUENCE</scope>
</reference>
<evidence type="ECO:0000259" key="1">
    <source>
        <dbReference type="Pfam" id="PF03471"/>
    </source>
</evidence>
<dbReference type="AlphaFoldDB" id="A0A3B0SYY8"/>
<dbReference type="EMBL" id="UOEK01000653">
    <property type="protein sequence ID" value="VAW09790.1"/>
    <property type="molecule type" value="Genomic_DNA"/>
</dbReference>
<dbReference type="GO" id="GO:0050660">
    <property type="term" value="F:flavin adenine dinucleotide binding"/>
    <property type="evidence" value="ECO:0007669"/>
    <property type="project" value="InterPro"/>
</dbReference>
<accession>A0A3B0SYY8</accession>
<dbReference type="SUPFAM" id="SSF56176">
    <property type="entry name" value="FAD-binding/transporter-associated domain-like"/>
    <property type="match status" value="1"/>
</dbReference>
<dbReference type="InterPro" id="IPR016169">
    <property type="entry name" value="FAD-bd_PCMH_sub2"/>
</dbReference>
<organism evidence="2">
    <name type="scientific">hydrothermal vent metagenome</name>
    <dbReference type="NCBI Taxonomy" id="652676"/>
    <lineage>
        <taxon>unclassified sequences</taxon>
        <taxon>metagenomes</taxon>
        <taxon>ecological metagenomes</taxon>
    </lineage>
</organism>
<feature type="domain" description="Transporter-associated" evidence="1">
    <location>
        <begin position="1"/>
        <end position="35"/>
    </location>
</feature>